<organism evidence="2 3">
    <name type="scientific">Streptomyces lasiicapitis</name>
    <dbReference type="NCBI Taxonomy" id="1923961"/>
    <lineage>
        <taxon>Bacteria</taxon>
        <taxon>Bacillati</taxon>
        <taxon>Actinomycetota</taxon>
        <taxon>Actinomycetes</taxon>
        <taxon>Kitasatosporales</taxon>
        <taxon>Streptomycetaceae</taxon>
        <taxon>Streptomyces</taxon>
    </lineage>
</organism>
<name>A0ABQ2M3C9_9ACTN</name>
<dbReference type="SUPFAM" id="SSF52540">
    <property type="entry name" value="P-loop containing nucleoside triphosphate hydrolases"/>
    <property type="match status" value="1"/>
</dbReference>
<dbReference type="InterPro" id="IPR036388">
    <property type="entry name" value="WH-like_DNA-bd_sf"/>
</dbReference>
<dbReference type="Pfam" id="PF25872">
    <property type="entry name" value="HTH_77"/>
    <property type="match status" value="1"/>
</dbReference>
<dbReference type="Gene3D" id="3.40.50.300">
    <property type="entry name" value="P-loop containing nucleotide triphosphate hydrolases"/>
    <property type="match status" value="1"/>
</dbReference>
<dbReference type="InterPro" id="IPR058852">
    <property type="entry name" value="HTH_77"/>
</dbReference>
<comment type="caution">
    <text evidence="2">The sequence shown here is derived from an EMBL/GenBank/DDBJ whole genome shotgun (WGS) entry which is preliminary data.</text>
</comment>
<dbReference type="InterPro" id="IPR016032">
    <property type="entry name" value="Sig_transdc_resp-reg_C-effctor"/>
</dbReference>
<keyword evidence="3" id="KW-1185">Reference proteome</keyword>
<gene>
    <name evidence="2" type="ORF">GCM10012286_37190</name>
</gene>
<proteinExistence type="predicted"/>
<dbReference type="CDD" id="cd06170">
    <property type="entry name" value="LuxR_C_like"/>
    <property type="match status" value="1"/>
</dbReference>
<dbReference type="SUPFAM" id="SSF48452">
    <property type="entry name" value="TPR-like"/>
    <property type="match status" value="1"/>
</dbReference>
<evidence type="ECO:0000259" key="1">
    <source>
        <dbReference type="PROSITE" id="PS50043"/>
    </source>
</evidence>
<dbReference type="Gene3D" id="1.10.10.10">
    <property type="entry name" value="Winged helix-like DNA-binding domain superfamily/Winged helix DNA-binding domain"/>
    <property type="match status" value="1"/>
</dbReference>
<dbReference type="PROSITE" id="PS50043">
    <property type="entry name" value="HTH_LUXR_2"/>
    <property type="match status" value="1"/>
</dbReference>
<dbReference type="EMBL" id="BMNG01000007">
    <property type="protein sequence ID" value="GGO46388.1"/>
    <property type="molecule type" value="Genomic_DNA"/>
</dbReference>
<protein>
    <submittedName>
        <fullName evidence="2">LuxR family transcriptional regulator</fullName>
    </submittedName>
</protein>
<dbReference type="PANTHER" id="PTHR47691:SF3">
    <property type="entry name" value="HTH-TYPE TRANSCRIPTIONAL REGULATOR RV0890C-RELATED"/>
    <property type="match status" value="1"/>
</dbReference>
<accession>A0ABQ2M3C9</accession>
<feature type="domain" description="HTH luxR-type" evidence="1">
    <location>
        <begin position="714"/>
        <end position="777"/>
    </location>
</feature>
<dbReference type="Gene3D" id="1.25.40.10">
    <property type="entry name" value="Tetratricopeptide repeat domain"/>
    <property type="match status" value="1"/>
</dbReference>
<dbReference type="SMART" id="SM00421">
    <property type="entry name" value="HTH_LUXR"/>
    <property type="match status" value="1"/>
</dbReference>
<dbReference type="SUPFAM" id="SSF46894">
    <property type="entry name" value="C-terminal effector domain of the bipartite response regulators"/>
    <property type="match status" value="1"/>
</dbReference>
<dbReference type="InterPro" id="IPR011990">
    <property type="entry name" value="TPR-like_helical_dom_sf"/>
</dbReference>
<evidence type="ECO:0000313" key="2">
    <source>
        <dbReference type="EMBL" id="GGO46388.1"/>
    </source>
</evidence>
<dbReference type="Pfam" id="PF00196">
    <property type="entry name" value="GerE"/>
    <property type="match status" value="1"/>
</dbReference>
<dbReference type="InterPro" id="IPR027417">
    <property type="entry name" value="P-loop_NTPase"/>
</dbReference>
<sequence length="777" mass="83685">MAGQRSGHWMTGTGAGGMGFGFGQRRGGQLPVERTSFVGRDAEIALVQEAFTQAPLVTLVGPGGVGKSRTALRAAGGLGERFPDGVWLAELSALRDPELVPATLAAVLELPEQPGMEPLDAVVAHLRGRRLLIVLDTCEHLVDACAMLCDVLLREAADACVLATSRQPLDVPGEQCLVIAPLAAEDAVELFVQRAIAVAPGFAADEDNRAQLSALVGRLDGIPLALELAAVRLRAVPLSHLVARLDQRFGVLTGGRRTALARHQTLRTTIDWSYELCVPKERELWLRLSVFAGSFELGTAEEVCAGGELAPEDVLETLVGLVDKSVVQHLSGGAGRYRLLDTLRAYGAEQLAGTDHAASVREAHFAYYRRLGQRLWDELLTEAQVGLYRTARAEAADMRAALGYAYATPGRAREGLWLAAQLASFWRAAGTLSEGQYWIDKGLAQVPEDCWERAWGLLLGGVLAVWGGDLAVAPGRFEEAREVAERCGEERVLLFAEPYLGAMRALGGEVEEGLARLERGRQGIMAAGDPLGISVMHCEGALVRAVFGDTDGALDLCETGLAHLKDTGDRQFYATTLMVQGIILWLAGRHEDSAPPLRRALDAASEVGDVLVAALCCLGLSWYAGRQERYSRAAWLLGYAEGARRLNGDPVAMLPSLLEQQESAQRTVREALGATAFERWHGVGARMTGTEILEAVRADADVPPSARLVPGARQGRPADSLTPREREVAELVARGLSNREVAERLVISKRTADTHVEHILTKLRLRSRAEIPGVLED</sequence>
<dbReference type="PRINTS" id="PR00364">
    <property type="entry name" value="DISEASERSIST"/>
</dbReference>
<evidence type="ECO:0000313" key="3">
    <source>
        <dbReference type="Proteomes" id="UP000656881"/>
    </source>
</evidence>
<dbReference type="Proteomes" id="UP000656881">
    <property type="component" value="Unassembled WGS sequence"/>
</dbReference>
<reference evidence="3" key="1">
    <citation type="journal article" date="2019" name="Int. J. Syst. Evol. Microbiol.">
        <title>The Global Catalogue of Microorganisms (GCM) 10K type strain sequencing project: providing services to taxonomists for standard genome sequencing and annotation.</title>
        <authorList>
            <consortium name="The Broad Institute Genomics Platform"/>
            <consortium name="The Broad Institute Genome Sequencing Center for Infectious Disease"/>
            <person name="Wu L."/>
            <person name="Ma J."/>
        </authorList>
    </citation>
    <scope>NUCLEOTIDE SEQUENCE [LARGE SCALE GENOMIC DNA]</scope>
    <source>
        <strain evidence="3">CGMCC 4.7349</strain>
    </source>
</reference>
<dbReference type="PRINTS" id="PR00038">
    <property type="entry name" value="HTHLUXR"/>
</dbReference>
<dbReference type="PANTHER" id="PTHR47691">
    <property type="entry name" value="REGULATOR-RELATED"/>
    <property type="match status" value="1"/>
</dbReference>
<dbReference type="InterPro" id="IPR000792">
    <property type="entry name" value="Tscrpt_reg_LuxR_C"/>
</dbReference>